<dbReference type="PANTHER" id="PTHR37210:SF2">
    <property type="entry name" value="PROTEIN CHLOROPLAST VESICULATION"/>
    <property type="match status" value="1"/>
</dbReference>
<accession>A0A6A3B5V9</accession>
<dbReference type="EMBL" id="VEPZ02000917">
    <property type="protein sequence ID" value="KAE8711248.1"/>
    <property type="molecule type" value="Genomic_DNA"/>
</dbReference>
<gene>
    <name evidence="2" type="ORF">F3Y22_tig00110299pilonHSYRG00034</name>
</gene>
<keyword evidence="3" id="KW-1185">Reference proteome</keyword>
<dbReference type="AlphaFoldDB" id="A0A6A3B5V9"/>
<sequence>MAISTRCCLNVSPPTPNLGSNNSSLNTKGPQVAWPRDDKWRKQCALGLAFMMVGLQANSLETIVPENLRGHRSSEMGAIGFSQNAPALKWQ</sequence>
<dbReference type="InterPro" id="IPR053350">
    <property type="entry name" value="CV_Inducer"/>
</dbReference>
<feature type="compositionally biased region" description="Polar residues" evidence="1">
    <location>
        <begin position="17"/>
        <end position="29"/>
    </location>
</feature>
<proteinExistence type="predicted"/>
<comment type="caution">
    <text evidence="2">The sequence shown here is derived from an EMBL/GenBank/DDBJ whole genome shotgun (WGS) entry which is preliminary data.</text>
</comment>
<evidence type="ECO:0000256" key="1">
    <source>
        <dbReference type="SAM" id="MobiDB-lite"/>
    </source>
</evidence>
<name>A0A6A3B5V9_HIBSY</name>
<evidence type="ECO:0000313" key="2">
    <source>
        <dbReference type="EMBL" id="KAE8711248.1"/>
    </source>
</evidence>
<evidence type="ECO:0000313" key="3">
    <source>
        <dbReference type="Proteomes" id="UP000436088"/>
    </source>
</evidence>
<feature type="region of interest" description="Disordered" evidence="1">
    <location>
        <begin position="12"/>
        <end position="34"/>
    </location>
</feature>
<reference evidence="2" key="1">
    <citation type="submission" date="2019-09" db="EMBL/GenBank/DDBJ databases">
        <title>Draft genome information of white flower Hibiscus syriacus.</title>
        <authorList>
            <person name="Kim Y.-M."/>
        </authorList>
    </citation>
    <scope>NUCLEOTIDE SEQUENCE [LARGE SCALE GENOMIC DNA]</scope>
    <source>
        <strain evidence="2">YM2019G1</strain>
    </source>
</reference>
<dbReference type="PANTHER" id="PTHR37210">
    <property type="entry name" value="EXPRESSED PROTEIN"/>
    <property type="match status" value="1"/>
</dbReference>
<dbReference type="Proteomes" id="UP000436088">
    <property type="component" value="Unassembled WGS sequence"/>
</dbReference>
<organism evidence="2 3">
    <name type="scientific">Hibiscus syriacus</name>
    <name type="common">Rose of Sharon</name>
    <dbReference type="NCBI Taxonomy" id="106335"/>
    <lineage>
        <taxon>Eukaryota</taxon>
        <taxon>Viridiplantae</taxon>
        <taxon>Streptophyta</taxon>
        <taxon>Embryophyta</taxon>
        <taxon>Tracheophyta</taxon>
        <taxon>Spermatophyta</taxon>
        <taxon>Magnoliopsida</taxon>
        <taxon>eudicotyledons</taxon>
        <taxon>Gunneridae</taxon>
        <taxon>Pentapetalae</taxon>
        <taxon>rosids</taxon>
        <taxon>malvids</taxon>
        <taxon>Malvales</taxon>
        <taxon>Malvaceae</taxon>
        <taxon>Malvoideae</taxon>
        <taxon>Hibiscus</taxon>
    </lineage>
</organism>
<protein>
    <submittedName>
        <fullName evidence="2">Uncharacterized protein</fullName>
    </submittedName>
</protein>